<evidence type="ECO:0000313" key="1">
    <source>
        <dbReference type="EMBL" id="EJW91305.1"/>
    </source>
</evidence>
<dbReference type="Gene3D" id="3.30.930.10">
    <property type="entry name" value="Bira Bifunctional Protein, Domain 2"/>
    <property type="match status" value="1"/>
</dbReference>
<gene>
    <name evidence="1" type="ORF">EVA_20588</name>
</gene>
<reference evidence="1" key="1">
    <citation type="journal article" date="2012" name="PLoS ONE">
        <title>Gene sets for utilization of primary and secondary nutrition supplies in the distal gut of endangered iberian lynx.</title>
        <authorList>
            <person name="Alcaide M."/>
            <person name="Messina E."/>
            <person name="Richter M."/>
            <person name="Bargiela R."/>
            <person name="Peplies J."/>
            <person name="Huws S.A."/>
            <person name="Newbold C.J."/>
            <person name="Golyshin P.N."/>
            <person name="Simon M.A."/>
            <person name="Lopez G."/>
            <person name="Yakimov M.M."/>
            <person name="Ferrer M."/>
        </authorList>
    </citation>
    <scope>NUCLEOTIDE SEQUENCE</scope>
</reference>
<dbReference type="SUPFAM" id="SSF55681">
    <property type="entry name" value="Class II aaRS and biotin synthetases"/>
    <property type="match status" value="1"/>
</dbReference>
<protein>
    <submittedName>
        <fullName evidence="1">Uncharacterized protein</fullName>
    </submittedName>
</protein>
<comment type="caution">
    <text evidence="1">The sequence shown here is derived from an EMBL/GenBank/DDBJ whole genome shotgun (WGS) entry which is preliminary data.</text>
</comment>
<organism evidence="1">
    <name type="scientific">gut metagenome</name>
    <dbReference type="NCBI Taxonomy" id="749906"/>
    <lineage>
        <taxon>unclassified sequences</taxon>
        <taxon>metagenomes</taxon>
        <taxon>organismal metagenomes</taxon>
    </lineage>
</organism>
<sequence length="70" mass="8153">MQNVTALKENLGFQIHHVDETGSTNEDLKLFARNHEVRAPYALVTQRQFAGKGTRGRKWVGTYKVHYYFQ</sequence>
<accession>J9BUQ6</accession>
<dbReference type="EMBL" id="AMCI01008262">
    <property type="protein sequence ID" value="EJW91305.1"/>
    <property type="molecule type" value="Genomic_DNA"/>
</dbReference>
<dbReference type="AlphaFoldDB" id="J9BUQ6"/>
<name>J9BUQ6_9ZZZZ</name>
<dbReference type="InterPro" id="IPR045864">
    <property type="entry name" value="aa-tRNA-synth_II/BPL/LPL"/>
</dbReference>
<proteinExistence type="predicted"/>